<dbReference type="AlphaFoldDB" id="A0A410JT61"/>
<keyword evidence="3 5" id="KW-0012">Acyltransferase</keyword>
<dbReference type="SMART" id="SM00563">
    <property type="entry name" value="PlsC"/>
    <property type="match status" value="1"/>
</dbReference>
<dbReference type="GO" id="GO:0006654">
    <property type="term" value="P:phosphatidic acid biosynthetic process"/>
    <property type="evidence" value="ECO:0007669"/>
    <property type="project" value="TreeGrafter"/>
</dbReference>
<dbReference type="PANTHER" id="PTHR10434">
    <property type="entry name" value="1-ACYL-SN-GLYCEROL-3-PHOSPHATE ACYLTRANSFERASE"/>
    <property type="match status" value="1"/>
</dbReference>
<dbReference type="GeneID" id="71569654"/>
<dbReference type="SUPFAM" id="SSF69593">
    <property type="entry name" value="Glycerol-3-phosphate (1)-acyltransferase"/>
    <property type="match status" value="1"/>
</dbReference>
<evidence type="ECO:0000256" key="1">
    <source>
        <dbReference type="ARBA" id="ARBA00005189"/>
    </source>
</evidence>
<evidence type="ECO:0000256" key="2">
    <source>
        <dbReference type="ARBA" id="ARBA00022679"/>
    </source>
</evidence>
<evidence type="ECO:0000256" key="3">
    <source>
        <dbReference type="ARBA" id="ARBA00023315"/>
    </source>
</evidence>
<proteinExistence type="predicted"/>
<dbReference type="EMBL" id="CP035107">
    <property type="protein sequence ID" value="QAR31392.1"/>
    <property type="molecule type" value="Genomic_DNA"/>
</dbReference>
<evidence type="ECO:0000259" key="4">
    <source>
        <dbReference type="SMART" id="SM00563"/>
    </source>
</evidence>
<name>A0A410JT61_ORNRH</name>
<dbReference type="GO" id="GO:0003841">
    <property type="term" value="F:1-acylglycerol-3-phosphate O-acyltransferase activity"/>
    <property type="evidence" value="ECO:0007669"/>
    <property type="project" value="TreeGrafter"/>
</dbReference>
<sequence>MKKLIGSLAFALTGWKLKNDLDISKIHSCVLVCAPHTSNWDFFYAVMAFWKLGIPMKLFIKDSWTKPWYGFVIKWLGGIGVDRSKRNNLTDYAGELLKNSPEGLFLINSPEATRSFSSRWKKGFYYIAQKGGVPIVLAFCDYKKKEAGIGKIIDPATHSVEETLKIAEDFYRDVAPKFPENFNPKFTADED</sequence>
<evidence type="ECO:0000313" key="6">
    <source>
        <dbReference type="Proteomes" id="UP000287701"/>
    </source>
</evidence>
<feature type="domain" description="Phospholipid/glycerol acyltransferase" evidence="4">
    <location>
        <begin position="30"/>
        <end position="143"/>
    </location>
</feature>
<evidence type="ECO:0000313" key="5">
    <source>
        <dbReference type="EMBL" id="QAR31392.1"/>
    </source>
</evidence>
<reference evidence="5 6" key="1">
    <citation type="submission" date="2019-01" db="EMBL/GenBank/DDBJ databases">
        <title>Whole Genome of Ornithobacterium rhinotracheale FARPER-174b.</title>
        <authorList>
            <person name="Tataje-Lavanda L.A."/>
            <person name="Montalvan A."/>
            <person name="Montesinos R."/>
            <person name="Zimic M."/>
            <person name="Fernandez-Sanchez M."/>
            <person name="Fernandez-Diaz M."/>
        </authorList>
    </citation>
    <scope>NUCLEOTIDE SEQUENCE [LARGE SCALE GENOMIC DNA]</scope>
    <source>
        <strain evidence="5 6">FARPER-174b</strain>
    </source>
</reference>
<dbReference type="InterPro" id="IPR002123">
    <property type="entry name" value="Plipid/glycerol_acylTrfase"/>
</dbReference>
<gene>
    <name evidence="5" type="ORF">EQP59_08575</name>
</gene>
<comment type="pathway">
    <text evidence="1">Lipid metabolism.</text>
</comment>
<dbReference type="Pfam" id="PF01553">
    <property type="entry name" value="Acyltransferase"/>
    <property type="match status" value="1"/>
</dbReference>
<protein>
    <submittedName>
        <fullName evidence="5">Glycerol acyltransferase</fullName>
    </submittedName>
</protein>
<dbReference type="Proteomes" id="UP000287701">
    <property type="component" value="Chromosome"/>
</dbReference>
<dbReference type="OMA" id="SNWDFII"/>
<keyword evidence="2 5" id="KW-0808">Transferase</keyword>
<dbReference type="RefSeq" id="WP_014791283.1">
    <property type="nucleotide sequence ID" value="NZ_CP035107.1"/>
</dbReference>
<accession>A0A410JT61</accession>
<dbReference type="PANTHER" id="PTHR10434:SF9">
    <property type="entry name" value="PHOSPHOLIPID_GLYCEROL ACYLTRANSFERASE DOMAIN-CONTAINING PROTEIN"/>
    <property type="match status" value="1"/>
</dbReference>
<organism evidence="5 6">
    <name type="scientific">Ornithobacterium rhinotracheale</name>
    <dbReference type="NCBI Taxonomy" id="28251"/>
    <lineage>
        <taxon>Bacteria</taxon>
        <taxon>Pseudomonadati</taxon>
        <taxon>Bacteroidota</taxon>
        <taxon>Flavobacteriia</taxon>
        <taxon>Flavobacteriales</taxon>
        <taxon>Weeksellaceae</taxon>
        <taxon>Ornithobacterium</taxon>
    </lineage>
</organism>
<dbReference type="OrthoDB" id="9796839at2"/>